<sequence length="304" mass="32330">MACDPQRVTIQPTRHVGVTLDPRIAVLVRPDGRLQFGWDPERALVLAPPPGVRTEQLLAVVRLLDGKNSRPHILWTAVGYGIAPTDVSKLLGDLDRAGLIDVAGTSPVADTITIRVHGRGPLSDAVSAGLTDGGIRVSRSFRYSADSDVRRWNALCVVLADDLVAEPRLVADLVQNGIPHLQVRLRDGRGVVGPLVLPGNTSCLRCADLLRAAYDEDWPHLSAQLLGTVGHASPAVIMATAAVALGQLEAVLAAPRGAPPSSLDATLEIDLGAHRLVTRRWPRQASCSCTYLAPAAGESNRLRS</sequence>
<dbReference type="PATRIC" id="fig|37919.13.peg.2750"/>
<reference evidence="1 2" key="1">
    <citation type="submission" date="2014-07" db="EMBL/GenBank/DDBJ databases">
        <authorList>
            <person name="Zhang J.E."/>
            <person name="Yang H."/>
            <person name="Guo J."/>
            <person name="Deng Z."/>
            <person name="Luo H."/>
            <person name="Luo M."/>
            <person name="Zhao B."/>
        </authorList>
    </citation>
    <scope>NUCLEOTIDE SEQUENCE [LARGE SCALE GENOMIC DNA]</scope>
    <source>
        <strain evidence="1 2">1CP</strain>
    </source>
</reference>
<protein>
    <recommendedName>
        <fullName evidence="3">Bacteriocin biosynthesis cyclodehydratase domain-containing protein</fullName>
    </recommendedName>
</protein>
<evidence type="ECO:0000313" key="1">
    <source>
        <dbReference type="EMBL" id="ANS27381.1"/>
    </source>
</evidence>
<evidence type="ECO:0000313" key="2">
    <source>
        <dbReference type="Proteomes" id="UP000186108"/>
    </source>
</evidence>
<accession>A0A1B1K474</accession>
<organism evidence="1 2">
    <name type="scientific">Rhodococcus opacus</name>
    <name type="common">Nocardia opaca</name>
    <dbReference type="NCBI Taxonomy" id="37919"/>
    <lineage>
        <taxon>Bacteria</taxon>
        <taxon>Bacillati</taxon>
        <taxon>Actinomycetota</taxon>
        <taxon>Actinomycetes</taxon>
        <taxon>Mycobacteriales</taxon>
        <taxon>Nocardiaceae</taxon>
        <taxon>Rhodococcus</taxon>
    </lineage>
</organism>
<dbReference type="EMBL" id="CP009111">
    <property type="protein sequence ID" value="ANS27381.1"/>
    <property type="molecule type" value="Genomic_DNA"/>
</dbReference>
<evidence type="ECO:0008006" key="3">
    <source>
        <dbReference type="Google" id="ProtNLM"/>
    </source>
</evidence>
<dbReference type="Gene3D" id="3.40.50.720">
    <property type="entry name" value="NAD(P)-binding Rossmann-like Domain"/>
    <property type="match status" value="1"/>
</dbReference>
<name>A0A1B1K474_RHOOP</name>
<gene>
    <name evidence="1" type="ORF">R1CP_13365</name>
</gene>
<dbReference type="AlphaFoldDB" id="A0A1B1K474"/>
<proteinExistence type="predicted"/>
<dbReference type="Proteomes" id="UP000186108">
    <property type="component" value="Chromosome"/>
</dbReference>